<dbReference type="InterPro" id="IPR002052">
    <property type="entry name" value="DNA_methylase_N6_adenine_CS"/>
</dbReference>
<gene>
    <name evidence="5" type="ORF">ATL39_2892</name>
</gene>
<dbReference type="Pfam" id="PF02926">
    <property type="entry name" value="THUMP"/>
    <property type="match status" value="1"/>
</dbReference>
<accession>A0A419UWF8</accession>
<dbReference type="PROSITE" id="PS00092">
    <property type="entry name" value="N6_MTASE"/>
    <property type="match status" value="1"/>
</dbReference>
<keyword evidence="2" id="KW-0808">Transferase</keyword>
<evidence type="ECO:0000256" key="2">
    <source>
        <dbReference type="ARBA" id="ARBA00022679"/>
    </source>
</evidence>
<keyword evidence="3" id="KW-0694">RNA-binding</keyword>
<dbReference type="PROSITE" id="PS51165">
    <property type="entry name" value="THUMP"/>
    <property type="match status" value="1"/>
</dbReference>
<feature type="domain" description="THUMP" evidence="4">
    <location>
        <begin position="70"/>
        <end position="180"/>
    </location>
</feature>
<dbReference type="PROSITE" id="PS01261">
    <property type="entry name" value="UPF0020"/>
    <property type="match status" value="1"/>
</dbReference>
<dbReference type="GO" id="GO:0070043">
    <property type="term" value="F:rRNA (guanine-N7-)-methyltransferase activity"/>
    <property type="evidence" value="ECO:0007669"/>
    <property type="project" value="TreeGrafter"/>
</dbReference>
<dbReference type="InterPro" id="IPR004114">
    <property type="entry name" value="THUMP_dom"/>
</dbReference>
<sequence length="404" mass="46183">MYIIGIIHNIWFEKAAVQATGEINMEQNVTIIATSTMGLEAIVAKEVKDLGYANTQIENGKVIIEAPLSAIPRLNMWLRTSDRIKLRIGLFQARTFDDLFEKTKALPWEDILPENASFPVTGRSVKSTLYSVPDCQAIVKKAIVERLKQRYKKEWFFEDGFLYKVEVAILKDEVSITLDTTGVGLHKRGYRSLHSAAPLKETLAAAMIKLSHWKPDYPLVDPFCGSGTIPIEAALIGRNIAPGINRFFDSEDWGILKQEWWDQAREEADDKADYDRPLDITGSDIDHRMVDLAVENTEEAGLQDAIHYKQMQAVDFTTPKEYGSIITNPPYGERVGEKEEVKELYRNLGKIWKPLSTWSVYIITSDEKFENTYGAKATKKRKLYNGNIRTDYYQYWGERPPRRS</sequence>
<proteinExistence type="predicted"/>
<dbReference type="Pfam" id="PF01170">
    <property type="entry name" value="UPF0020"/>
    <property type="match status" value="1"/>
</dbReference>
<dbReference type="GO" id="GO:0008990">
    <property type="term" value="F:rRNA (guanine-N2-)-methyltransferase activity"/>
    <property type="evidence" value="ECO:0007669"/>
    <property type="project" value="TreeGrafter"/>
</dbReference>
<dbReference type="EMBL" id="RAPK01000011">
    <property type="protein sequence ID" value="RKD69473.1"/>
    <property type="molecule type" value="Genomic_DNA"/>
</dbReference>
<evidence type="ECO:0000313" key="5">
    <source>
        <dbReference type="EMBL" id="RKD69473.1"/>
    </source>
</evidence>
<dbReference type="InterPro" id="IPR054170">
    <property type="entry name" value="RlmL_1st"/>
</dbReference>
<dbReference type="Pfam" id="PF22020">
    <property type="entry name" value="RlmL_1st"/>
    <property type="match status" value="1"/>
</dbReference>
<dbReference type="SUPFAM" id="SSF53335">
    <property type="entry name" value="S-adenosyl-L-methionine-dependent methyltransferases"/>
    <property type="match status" value="1"/>
</dbReference>
<dbReference type="GO" id="GO:0003723">
    <property type="term" value="F:RNA binding"/>
    <property type="evidence" value="ECO:0007669"/>
    <property type="project" value="UniProtKB-UniRule"/>
</dbReference>
<reference evidence="5 6" key="1">
    <citation type="submission" date="2018-09" db="EMBL/GenBank/DDBJ databases">
        <title>Genomic Encyclopedia of Archaeal and Bacterial Type Strains, Phase II (KMG-II): from individual species to whole genera.</title>
        <authorList>
            <person name="Goeker M."/>
        </authorList>
    </citation>
    <scope>NUCLEOTIDE SEQUENCE [LARGE SCALE GENOMIC DNA]</scope>
    <source>
        <strain evidence="5 6">DSM 17008</strain>
    </source>
</reference>
<keyword evidence="1 5" id="KW-0489">Methyltransferase</keyword>
<protein>
    <submittedName>
        <fullName evidence="5">Putative N6-adenine-specific DNA methylase</fullName>
    </submittedName>
</protein>
<dbReference type="Gene3D" id="3.40.50.150">
    <property type="entry name" value="Vaccinia Virus protein VP39"/>
    <property type="match status" value="1"/>
</dbReference>
<dbReference type="AlphaFoldDB" id="A0A419UWF8"/>
<evidence type="ECO:0000256" key="3">
    <source>
        <dbReference type="PROSITE-ProRule" id="PRU00529"/>
    </source>
</evidence>
<name>A0A419UWF8_9BACL</name>
<dbReference type="InterPro" id="IPR053943">
    <property type="entry name" value="RlmKL-like_Mtase_CS"/>
</dbReference>
<evidence type="ECO:0000256" key="1">
    <source>
        <dbReference type="ARBA" id="ARBA00022603"/>
    </source>
</evidence>
<dbReference type="CDD" id="cd11715">
    <property type="entry name" value="THUMP_AdoMetMT"/>
    <property type="match status" value="1"/>
</dbReference>
<dbReference type="Gene3D" id="3.30.2130.30">
    <property type="match status" value="1"/>
</dbReference>
<comment type="caution">
    <text evidence="5">The sequence shown here is derived from an EMBL/GenBank/DDBJ whole genome shotgun (WGS) entry which is preliminary data.</text>
</comment>
<dbReference type="PANTHER" id="PTHR47313:SF1">
    <property type="entry name" value="RIBOSOMAL RNA LARGE SUBUNIT METHYLTRANSFERASE K_L"/>
    <property type="match status" value="1"/>
</dbReference>
<dbReference type="Proteomes" id="UP000285120">
    <property type="component" value="Unassembled WGS sequence"/>
</dbReference>
<dbReference type="SMART" id="SM00981">
    <property type="entry name" value="THUMP"/>
    <property type="match status" value="1"/>
</dbReference>
<evidence type="ECO:0000313" key="6">
    <source>
        <dbReference type="Proteomes" id="UP000285120"/>
    </source>
</evidence>
<organism evidence="5 6">
    <name type="scientific">Sinobaca qinghaiensis</name>
    <dbReference type="NCBI Taxonomy" id="342944"/>
    <lineage>
        <taxon>Bacteria</taxon>
        <taxon>Bacillati</taxon>
        <taxon>Bacillota</taxon>
        <taxon>Bacilli</taxon>
        <taxon>Bacillales</taxon>
        <taxon>Sporolactobacillaceae</taxon>
        <taxon>Sinobaca</taxon>
    </lineage>
</organism>
<evidence type="ECO:0000259" key="4">
    <source>
        <dbReference type="PROSITE" id="PS51165"/>
    </source>
</evidence>
<dbReference type="PANTHER" id="PTHR47313">
    <property type="entry name" value="RIBOSOMAL RNA LARGE SUBUNIT METHYLTRANSFERASE K/L"/>
    <property type="match status" value="1"/>
</dbReference>
<keyword evidence="6" id="KW-1185">Reference proteome</keyword>
<dbReference type="InterPro" id="IPR029063">
    <property type="entry name" value="SAM-dependent_MTases_sf"/>
</dbReference>
<dbReference type="InterPro" id="IPR000241">
    <property type="entry name" value="RlmKL-like_Mtase"/>
</dbReference>